<dbReference type="AlphaFoldDB" id="A0A4R1H6U4"/>
<comment type="similarity">
    <text evidence="1">Belongs to the MlaA family.</text>
</comment>
<keyword evidence="5" id="KW-1185">Reference proteome</keyword>
<feature type="chain" id="PRO_5020816977" evidence="3">
    <location>
        <begin position="24"/>
        <end position="244"/>
    </location>
</feature>
<dbReference type="OrthoDB" id="9785326at2"/>
<evidence type="ECO:0000256" key="2">
    <source>
        <dbReference type="ARBA" id="ARBA00022729"/>
    </source>
</evidence>
<reference evidence="4 5" key="1">
    <citation type="submission" date="2019-03" db="EMBL/GenBank/DDBJ databases">
        <title>Genomic Encyclopedia of Type Strains, Phase IV (KMG-IV): sequencing the most valuable type-strain genomes for metagenomic binning, comparative biology and taxonomic classification.</title>
        <authorList>
            <person name="Goeker M."/>
        </authorList>
    </citation>
    <scope>NUCLEOTIDE SEQUENCE [LARGE SCALE GENOMIC DNA]</scope>
    <source>
        <strain evidence="4 5">DSM 19610</strain>
    </source>
</reference>
<accession>A0A4R1H6U4</accession>
<feature type="signal peptide" evidence="3">
    <location>
        <begin position="1"/>
        <end position="23"/>
    </location>
</feature>
<proteinExistence type="inferred from homology"/>
<dbReference type="PRINTS" id="PR01805">
    <property type="entry name" value="VACJLIPOPROT"/>
</dbReference>
<name>A0A4R1H6U4_9GAMM</name>
<dbReference type="PANTHER" id="PTHR30035:SF3">
    <property type="entry name" value="INTERMEMBRANE PHOSPHOLIPID TRANSPORT SYSTEM LIPOPROTEIN MLAA"/>
    <property type="match status" value="1"/>
</dbReference>
<keyword evidence="4" id="KW-0449">Lipoprotein</keyword>
<evidence type="ECO:0000313" key="4">
    <source>
        <dbReference type="EMBL" id="TCK17484.1"/>
    </source>
</evidence>
<evidence type="ECO:0000256" key="3">
    <source>
        <dbReference type="SAM" id="SignalP"/>
    </source>
</evidence>
<dbReference type="InterPro" id="IPR007428">
    <property type="entry name" value="MlaA"/>
</dbReference>
<evidence type="ECO:0000313" key="5">
    <source>
        <dbReference type="Proteomes" id="UP000295707"/>
    </source>
</evidence>
<dbReference type="GO" id="GO:0120010">
    <property type="term" value="P:intermembrane phospholipid transfer"/>
    <property type="evidence" value="ECO:0007669"/>
    <property type="project" value="TreeGrafter"/>
</dbReference>
<protein>
    <submittedName>
        <fullName evidence="4">Phospholipid-binding lipoprotein MlaA</fullName>
    </submittedName>
</protein>
<comment type="caution">
    <text evidence="4">The sequence shown here is derived from an EMBL/GenBank/DDBJ whole genome shotgun (WGS) entry which is preliminary data.</text>
</comment>
<keyword evidence="2 3" id="KW-0732">Signal</keyword>
<dbReference type="RefSeq" id="WP_132971358.1">
    <property type="nucleotide sequence ID" value="NZ_SMFX01000001.1"/>
</dbReference>
<dbReference type="EMBL" id="SMFX01000001">
    <property type="protein sequence ID" value="TCK17484.1"/>
    <property type="molecule type" value="Genomic_DNA"/>
</dbReference>
<sequence>MSKLKQGRIILAGVFTMLLHACAVTSPYEEANDPLESANRVVYRFNDTLDRKLIKPVAEYYRDYVPSPVRTGVGNFFGNIYEPIVIVNDLLQWKPKQAASDTMRFGFNTIFGVAGLIDVSTPWGMEEHHEDFGQTFGVWGIGEGWYLVLPVLGPSTLRDTAGLPPAWAMEPVNMRTNGWVRLGWYSLFAVNKRSELLSASRVLDAGSVDAYLQVRTAYRQKRWFEIYDGNPPEPDFFDDELFND</sequence>
<gene>
    <name evidence="4" type="ORF">DFR30_0714</name>
</gene>
<dbReference type="Pfam" id="PF04333">
    <property type="entry name" value="MlaA"/>
    <property type="match status" value="1"/>
</dbReference>
<dbReference type="PANTHER" id="PTHR30035">
    <property type="entry name" value="LIPOPROTEIN VACJ-RELATED"/>
    <property type="match status" value="1"/>
</dbReference>
<evidence type="ECO:0000256" key="1">
    <source>
        <dbReference type="ARBA" id="ARBA00010634"/>
    </source>
</evidence>
<dbReference type="Proteomes" id="UP000295707">
    <property type="component" value="Unassembled WGS sequence"/>
</dbReference>
<dbReference type="GO" id="GO:0016020">
    <property type="term" value="C:membrane"/>
    <property type="evidence" value="ECO:0007669"/>
    <property type="project" value="InterPro"/>
</dbReference>
<organism evidence="4 5">
    <name type="scientific">Thiogranum longum</name>
    <dbReference type="NCBI Taxonomy" id="1537524"/>
    <lineage>
        <taxon>Bacteria</taxon>
        <taxon>Pseudomonadati</taxon>
        <taxon>Pseudomonadota</taxon>
        <taxon>Gammaproteobacteria</taxon>
        <taxon>Chromatiales</taxon>
        <taxon>Ectothiorhodospiraceae</taxon>
        <taxon>Thiogranum</taxon>
    </lineage>
</organism>